<comment type="caution">
    <text evidence="2">The sequence shown here is derived from an EMBL/GenBank/DDBJ whole genome shotgun (WGS) entry which is preliminary data.</text>
</comment>
<dbReference type="PANTHER" id="PTHR45036:SF1">
    <property type="entry name" value="METHYLTRANSFERASE LIKE 7A"/>
    <property type="match status" value="1"/>
</dbReference>
<name>A0A840IIL8_9ACTN</name>
<keyword evidence="2" id="KW-0808">Transferase</keyword>
<evidence type="ECO:0000313" key="3">
    <source>
        <dbReference type="Proteomes" id="UP000585272"/>
    </source>
</evidence>
<evidence type="ECO:0000259" key="1">
    <source>
        <dbReference type="Pfam" id="PF08241"/>
    </source>
</evidence>
<dbReference type="GO" id="GO:0032259">
    <property type="term" value="P:methylation"/>
    <property type="evidence" value="ECO:0007669"/>
    <property type="project" value="UniProtKB-KW"/>
</dbReference>
<dbReference type="AlphaFoldDB" id="A0A840IIL8"/>
<accession>A0A840IIL8</accession>
<feature type="domain" description="Methyltransferase type 11" evidence="1">
    <location>
        <begin position="50"/>
        <end position="143"/>
    </location>
</feature>
<dbReference type="InterPro" id="IPR029063">
    <property type="entry name" value="SAM-dependent_MTases_sf"/>
</dbReference>
<dbReference type="InterPro" id="IPR013216">
    <property type="entry name" value="Methyltransf_11"/>
</dbReference>
<sequence length="226" mass="24284">MADQTPTQPPQPVSHPLFARFYARVLARNEPAEMRDHRVALLAGLRGRVVEVGAGSGANFAHYPTTVDEVVAVEPEPYLRDEARAAAASAPVPVTVVEGVADALPLEDGSCDAAVACLVLCSVPDQGQALAEMRRVLRRPDGELRFFEHVLAKKPRTARLQRVVDRLFWPRAFGGCHTARDTGAAIAAAGFEIVEQRRVKAPALTPPPVSVQLAGRARLPHDPSAV</sequence>
<organism evidence="2 3">
    <name type="scientific">Conexibacter arvalis</name>
    <dbReference type="NCBI Taxonomy" id="912552"/>
    <lineage>
        <taxon>Bacteria</taxon>
        <taxon>Bacillati</taxon>
        <taxon>Actinomycetota</taxon>
        <taxon>Thermoleophilia</taxon>
        <taxon>Solirubrobacterales</taxon>
        <taxon>Conexibacteraceae</taxon>
        <taxon>Conexibacter</taxon>
    </lineage>
</organism>
<dbReference type="GO" id="GO:0008757">
    <property type="term" value="F:S-adenosylmethionine-dependent methyltransferase activity"/>
    <property type="evidence" value="ECO:0007669"/>
    <property type="project" value="InterPro"/>
</dbReference>
<dbReference type="Gene3D" id="3.40.50.150">
    <property type="entry name" value="Vaccinia Virus protein VP39"/>
    <property type="match status" value="1"/>
</dbReference>
<dbReference type="PANTHER" id="PTHR45036">
    <property type="entry name" value="METHYLTRANSFERASE LIKE 7B"/>
    <property type="match status" value="1"/>
</dbReference>
<dbReference type="CDD" id="cd02440">
    <property type="entry name" value="AdoMet_MTases"/>
    <property type="match status" value="1"/>
</dbReference>
<dbReference type="RefSeq" id="WP_183343518.1">
    <property type="nucleotide sequence ID" value="NZ_JACHNU010000005.1"/>
</dbReference>
<reference evidence="2 3" key="1">
    <citation type="submission" date="2020-08" db="EMBL/GenBank/DDBJ databases">
        <title>Genomic Encyclopedia of Archaeal and Bacterial Type Strains, Phase II (KMG-II): from individual species to whole genera.</title>
        <authorList>
            <person name="Goeker M."/>
        </authorList>
    </citation>
    <scope>NUCLEOTIDE SEQUENCE [LARGE SCALE GENOMIC DNA]</scope>
    <source>
        <strain evidence="2 3">DSM 23288</strain>
    </source>
</reference>
<keyword evidence="2" id="KW-0489">Methyltransferase</keyword>
<proteinExistence type="predicted"/>
<dbReference type="Pfam" id="PF08241">
    <property type="entry name" value="Methyltransf_11"/>
    <property type="match status" value="1"/>
</dbReference>
<keyword evidence="2" id="KW-0830">Ubiquinone</keyword>
<dbReference type="InterPro" id="IPR052356">
    <property type="entry name" value="Thiol_S-MT"/>
</dbReference>
<gene>
    <name evidence="2" type="ORF">BDZ31_003389</name>
</gene>
<dbReference type="Proteomes" id="UP000585272">
    <property type="component" value="Unassembled WGS sequence"/>
</dbReference>
<protein>
    <submittedName>
        <fullName evidence="2">Ubiquinone/menaquinone biosynthesis C-methylase UbiE</fullName>
    </submittedName>
</protein>
<keyword evidence="3" id="KW-1185">Reference proteome</keyword>
<dbReference type="SUPFAM" id="SSF53335">
    <property type="entry name" value="S-adenosyl-L-methionine-dependent methyltransferases"/>
    <property type="match status" value="1"/>
</dbReference>
<evidence type="ECO:0000313" key="2">
    <source>
        <dbReference type="EMBL" id="MBB4663788.1"/>
    </source>
</evidence>
<dbReference type="EMBL" id="JACHNU010000005">
    <property type="protein sequence ID" value="MBB4663788.1"/>
    <property type="molecule type" value="Genomic_DNA"/>
</dbReference>